<feature type="domain" description="Rad51-like C-terminal" evidence="1">
    <location>
        <begin position="21"/>
        <end position="179"/>
    </location>
</feature>
<evidence type="ECO:0000259" key="1">
    <source>
        <dbReference type="Pfam" id="PF08423"/>
    </source>
</evidence>
<keyword evidence="3" id="KW-1185">Reference proteome</keyword>
<dbReference type="InterPro" id="IPR027417">
    <property type="entry name" value="P-loop_NTPase"/>
</dbReference>
<dbReference type="Gene3D" id="3.40.50.300">
    <property type="entry name" value="P-loop containing nucleotide triphosphate hydrolases"/>
    <property type="match status" value="1"/>
</dbReference>
<dbReference type="GO" id="GO:0005813">
    <property type="term" value="C:centrosome"/>
    <property type="evidence" value="ECO:0007669"/>
    <property type="project" value="TreeGrafter"/>
</dbReference>
<reference evidence="2 3" key="1">
    <citation type="submission" date="2023-03" db="EMBL/GenBank/DDBJ databases">
        <title>High recombination rates correlate with genetic variation in Cardiocondyla obscurior ants.</title>
        <authorList>
            <person name="Errbii M."/>
        </authorList>
    </citation>
    <scope>NUCLEOTIDE SEQUENCE [LARGE SCALE GENOMIC DNA]</scope>
    <source>
        <strain evidence="2">Alpha-2009</strain>
        <tissue evidence="2">Whole body</tissue>
    </source>
</reference>
<dbReference type="SUPFAM" id="SSF52540">
    <property type="entry name" value="P-loop containing nucleoside triphosphate hydrolases"/>
    <property type="match status" value="1"/>
</dbReference>
<dbReference type="GO" id="GO:0033063">
    <property type="term" value="C:Rad51B-Rad51C-Rad51D-XRCC2 complex"/>
    <property type="evidence" value="ECO:0007669"/>
    <property type="project" value="InterPro"/>
</dbReference>
<dbReference type="GO" id="GO:0042148">
    <property type="term" value="P:DNA strand invasion"/>
    <property type="evidence" value="ECO:0007669"/>
    <property type="project" value="TreeGrafter"/>
</dbReference>
<dbReference type="EMBL" id="JADYXP020000004">
    <property type="protein sequence ID" value="KAL0127328.1"/>
    <property type="molecule type" value="Genomic_DNA"/>
</dbReference>
<name>A0AAW2GIC0_9HYME</name>
<dbReference type="GO" id="GO:0000724">
    <property type="term" value="P:double-strand break repair via homologous recombination"/>
    <property type="evidence" value="ECO:0007669"/>
    <property type="project" value="InterPro"/>
</dbReference>
<dbReference type="GO" id="GO:0000400">
    <property type="term" value="F:four-way junction DNA binding"/>
    <property type="evidence" value="ECO:0007669"/>
    <property type="project" value="TreeGrafter"/>
</dbReference>
<dbReference type="CDD" id="cd19490">
    <property type="entry name" value="XRCC2"/>
    <property type="match status" value="1"/>
</dbReference>
<dbReference type="Pfam" id="PF08423">
    <property type="entry name" value="Rad51"/>
    <property type="match status" value="1"/>
</dbReference>
<dbReference type="PANTHER" id="PTHR46644">
    <property type="entry name" value="DNA REPAIR PROTEIN XRCC2"/>
    <property type="match status" value="1"/>
</dbReference>
<dbReference type="AlphaFoldDB" id="A0AAW2GIC0"/>
<dbReference type="GO" id="GO:0005657">
    <property type="term" value="C:replication fork"/>
    <property type="evidence" value="ECO:0007669"/>
    <property type="project" value="InterPro"/>
</dbReference>
<sequence>MEFNSEGGLELLSRFSERPRSINLDSVLFPADIDSKSVVEIVGESSTGKTLLLYQFIARCILPSRYKEIAINGCNACAILIDLLGHVQVSKIVELMTSAVRDAYRLAGAQITTETIASIVQASLEDLTVIRCCSNDQLQLTLYTLEEELLSNNRIALLAIDNILAHYWQARKDKGLISMDYYSKELLKIVRSQTSRFHTATVYTKWGDVPKNRPQAKHDKLGDTSYRLQLSKSSEVHKFICHIESANNVKQIRYTISDSGIKWIL</sequence>
<accession>A0AAW2GIC0</accession>
<evidence type="ECO:0000313" key="2">
    <source>
        <dbReference type="EMBL" id="KAL0127328.1"/>
    </source>
</evidence>
<dbReference type="InterPro" id="IPR013632">
    <property type="entry name" value="Rad51_C"/>
</dbReference>
<dbReference type="PANTHER" id="PTHR46644:SF2">
    <property type="entry name" value="DNA REPAIR PROTEIN XRCC2"/>
    <property type="match status" value="1"/>
</dbReference>
<gene>
    <name evidence="2" type="ORF">PUN28_005549</name>
</gene>
<comment type="caution">
    <text evidence="2">The sequence shown here is derived from an EMBL/GenBank/DDBJ whole genome shotgun (WGS) entry which is preliminary data.</text>
</comment>
<dbReference type="InterPro" id="IPR030547">
    <property type="entry name" value="XRCC2"/>
</dbReference>
<evidence type="ECO:0000313" key="3">
    <source>
        <dbReference type="Proteomes" id="UP001430953"/>
    </source>
</evidence>
<protein>
    <recommendedName>
        <fullName evidence="1">Rad51-like C-terminal domain-containing protein</fullName>
    </recommendedName>
</protein>
<dbReference type="Proteomes" id="UP001430953">
    <property type="component" value="Unassembled WGS sequence"/>
</dbReference>
<organism evidence="2 3">
    <name type="scientific">Cardiocondyla obscurior</name>
    <dbReference type="NCBI Taxonomy" id="286306"/>
    <lineage>
        <taxon>Eukaryota</taxon>
        <taxon>Metazoa</taxon>
        <taxon>Ecdysozoa</taxon>
        <taxon>Arthropoda</taxon>
        <taxon>Hexapoda</taxon>
        <taxon>Insecta</taxon>
        <taxon>Pterygota</taxon>
        <taxon>Neoptera</taxon>
        <taxon>Endopterygota</taxon>
        <taxon>Hymenoptera</taxon>
        <taxon>Apocrita</taxon>
        <taxon>Aculeata</taxon>
        <taxon>Formicoidea</taxon>
        <taxon>Formicidae</taxon>
        <taxon>Myrmicinae</taxon>
        <taxon>Cardiocondyla</taxon>
    </lineage>
</organism>
<proteinExistence type="predicted"/>